<protein>
    <submittedName>
        <fullName evidence="2">Chemotaxis protein</fullName>
    </submittedName>
</protein>
<keyword evidence="1" id="KW-1133">Transmembrane helix</keyword>
<keyword evidence="3" id="KW-1185">Reference proteome</keyword>
<evidence type="ECO:0000313" key="2">
    <source>
        <dbReference type="EMBL" id="TKX34667.1"/>
    </source>
</evidence>
<feature type="transmembrane region" description="Helical" evidence="1">
    <location>
        <begin position="328"/>
        <end position="351"/>
    </location>
</feature>
<proteinExistence type="predicted"/>
<organism evidence="2 3">
    <name type="scientific">Campylobacter taeniopygiae</name>
    <dbReference type="NCBI Taxonomy" id="2510188"/>
    <lineage>
        <taxon>Bacteria</taxon>
        <taxon>Pseudomonadati</taxon>
        <taxon>Campylobacterota</taxon>
        <taxon>Epsilonproteobacteria</taxon>
        <taxon>Campylobacterales</taxon>
        <taxon>Campylobacteraceae</taxon>
        <taxon>Campylobacter</taxon>
    </lineage>
</organism>
<accession>A0ABY2TKM6</accession>
<dbReference type="EMBL" id="NXLY01000002">
    <property type="protein sequence ID" value="TKX34667.1"/>
    <property type="molecule type" value="Genomic_DNA"/>
</dbReference>
<dbReference type="Gene3D" id="3.30.450.20">
    <property type="entry name" value="PAS domain"/>
    <property type="match status" value="1"/>
</dbReference>
<feature type="non-terminal residue" evidence="2">
    <location>
        <position position="429"/>
    </location>
</feature>
<gene>
    <name evidence="2" type="ORF">CQA75_01785</name>
</gene>
<keyword evidence="1" id="KW-0472">Membrane</keyword>
<evidence type="ECO:0000256" key="1">
    <source>
        <dbReference type="SAM" id="Phobius"/>
    </source>
</evidence>
<keyword evidence="1" id="KW-0812">Transmembrane</keyword>
<evidence type="ECO:0000313" key="3">
    <source>
        <dbReference type="Proteomes" id="UP000309584"/>
    </source>
</evidence>
<feature type="transmembrane region" description="Helical" evidence="1">
    <location>
        <begin position="12"/>
        <end position="32"/>
    </location>
</feature>
<dbReference type="Gene3D" id="6.10.340.10">
    <property type="match status" value="1"/>
</dbReference>
<comment type="caution">
    <text evidence="2">The sequence shown here is derived from an EMBL/GenBank/DDBJ whole genome shotgun (WGS) entry which is preliminary data.</text>
</comment>
<dbReference type="Proteomes" id="UP000309584">
    <property type="component" value="Unassembled WGS sequence"/>
</dbReference>
<name>A0ABY2TKM6_9BACT</name>
<sequence length="429" mass="48009">MFKSLNIGTKLILCAAISIIIGLAIMIFFISLQVSSNMEKQAEEAITIASKRYINYMQSALNEPIVLSNTTDMAIQDIIKDDGQVNTNIVQNLIKNTLDGSIHTTYAFLYLKDPSILVGGDKDKFLNKDGTLSMIFYDSTLGSAGGIKITPYENLYQNTQVLQKVEKNADFNNPHVEFGKPKKLNYGYGEFLGINFAIPLFNKSGKYIGSLGFSLEFSEMSKTLLDPKLNFHEGDQRILFSDDARFIIHENPKALLEKISDYNHSPSVKPIVEAIKGHKDLLMNDFLTSTGFLSYASVVSFSTLNDSSHWSILVTTPRSSVLAPVYKLQFSIIIIAIIFLVIVLGVIYICVRKIISSKISMTLHYLQNFFRFLNHETKDVQTIEIHSNDELGQMGKIINENILMTKQGLEQDNQAVKESVSTVQVVEKG</sequence>
<reference evidence="2 3" key="1">
    <citation type="submission" date="2018-05" db="EMBL/GenBank/DDBJ databases">
        <title>Novel Campyloabacter and Helicobacter Species and Strains.</title>
        <authorList>
            <person name="Mannion A.J."/>
            <person name="Shen Z."/>
            <person name="Fox J.G."/>
        </authorList>
    </citation>
    <scope>NUCLEOTIDE SEQUENCE [LARGE SCALE GENOMIC DNA]</scope>
    <source>
        <strain evidence="3">MIT10-5678</strain>
    </source>
</reference>
<dbReference type="Pfam" id="PF22673">
    <property type="entry name" value="MCP-like_PDC_1"/>
    <property type="match status" value="1"/>
</dbReference>